<dbReference type="EMBL" id="JABDJR010000693">
    <property type="protein sequence ID" value="NNF08524.1"/>
    <property type="molecule type" value="Genomic_DNA"/>
</dbReference>
<proteinExistence type="predicted"/>
<accession>A0A7Y2H3V1</accession>
<dbReference type="Proteomes" id="UP000547674">
    <property type="component" value="Unassembled WGS sequence"/>
</dbReference>
<keyword evidence="1" id="KW-0472">Membrane</keyword>
<name>A0A7Y2H3V1_UNCEI</name>
<evidence type="ECO:0008006" key="4">
    <source>
        <dbReference type="Google" id="ProtNLM"/>
    </source>
</evidence>
<evidence type="ECO:0000313" key="2">
    <source>
        <dbReference type="EMBL" id="NNF08524.1"/>
    </source>
</evidence>
<gene>
    <name evidence="2" type="ORF">HKN21_17310</name>
</gene>
<keyword evidence="1" id="KW-1133">Transmembrane helix</keyword>
<evidence type="ECO:0000313" key="3">
    <source>
        <dbReference type="Proteomes" id="UP000547674"/>
    </source>
</evidence>
<reference evidence="2 3" key="1">
    <citation type="submission" date="2020-03" db="EMBL/GenBank/DDBJ databases">
        <title>Metabolic flexibility allows generalist bacteria to become dominant in a frequently disturbed ecosystem.</title>
        <authorList>
            <person name="Chen Y.-J."/>
            <person name="Leung P.M."/>
            <person name="Bay S.K."/>
            <person name="Hugenholtz P."/>
            <person name="Kessler A.J."/>
            <person name="Shelley G."/>
            <person name="Waite D.W."/>
            <person name="Cook P.L."/>
            <person name="Greening C."/>
        </authorList>
    </citation>
    <scope>NUCLEOTIDE SEQUENCE [LARGE SCALE GENOMIC DNA]</scope>
    <source>
        <strain evidence="2">SS_bin_28</strain>
    </source>
</reference>
<comment type="caution">
    <text evidence="2">The sequence shown here is derived from an EMBL/GenBank/DDBJ whole genome shotgun (WGS) entry which is preliminary data.</text>
</comment>
<keyword evidence="1" id="KW-0812">Transmembrane</keyword>
<feature type="transmembrane region" description="Helical" evidence="1">
    <location>
        <begin position="103"/>
        <end position="125"/>
    </location>
</feature>
<protein>
    <recommendedName>
        <fullName evidence="4">DUF2628 domain-containing protein</fullName>
    </recommendedName>
</protein>
<evidence type="ECO:0000256" key="1">
    <source>
        <dbReference type="SAM" id="Phobius"/>
    </source>
</evidence>
<dbReference type="AlphaFoldDB" id="A0A7Y2H3V1"/>
<feature type="transmembrane region" description="Helical" evidence="1">
    <location>
        <begin position="48"/>
        <end position="76"/>
    </location>
</feature>
<sequence length="147" mass="17686">MEPRDQRSDALPSGNPPEDIQTLRGLGYNWAAFLMPYPWLLGHGRVTWGMILLITASLPVIGFAHILLYPIVAFYLGKKGYEIAWRHRPYHSLEQMQENHKEWFLWGVIFKVLFWLTFIFFWFYMMWFMKQPEFRELLEQMYPGMFG</sequence>
<organism evidence="2 3">
    <name type="scientific">Eiseniibacteriota bacterium</name>
    <dbReference type="NCBI Taxonomy" id="2212470"/>
    <lineage>
        <taxon>Bacteria</taxon>
        <taxon>Candidatus Eiseniibacteriota</taxon>
    </lineage>
</organism>